<feature type="compositionally biased region" description="Basic residues" evidence="12">
    <location>
        <begin position="976"/>
        <end position="1000"/>
    </location>
</feature>
<dbReference type="InterPro" id="IPR051579">
    <property type="entry name" value="DDR_Transcriptional_Reg"/>
</dbReference>
<keyword evidence="8" id="KW-0832">Ubl conjugation</keyword>
<evidence type="ECO:0000259" key="14">
    <source>
        <dbReference type="PROSITE" id="PS50172"/>
    </source>
</evidence>
<feature type="compositionally biased region" description="Polar residues" evidence="12">
    <location>
        <begin position="1"/>
        <end position="16"/>
    </location>
</feature>
<dbReference type="EMBL" id="JANBQB010000085">
    <property type="protein sequence ID" value="KAJ1982578.1"/>
    <property type="molecule type" value="Genomic_DNA"/>
</dbReference>
<keyword evidence="4" id="KW-0158">Chromosome</keyword>
<keyword evidence="11" id="KW-0131">Cell cycle</keyword>
<evidence type="ECO:0000259" key="13">
    <source>
        <dbReference type="PROSITE" id="PS50006"/>
    </source>
</evidence>
<dbReference type="Gene3D" id="2.60.200.20">
    <property type="match status" value="1"/>
</dbReference>
<feature type="compositionally biased region" description="Low complexity" evidence="12">
    <location>
        <begin position="614"/>
        <end position="626"/>
    </location>
</feature>
<feature type="region of interest" description="Disordered" evidence="12">
    <location>
        <begin position="882"/>
        <end position="914"/>
    </location>
</feature>
<feature type="compositionally biased region" description="Pro residues" evidence="12">
    <location>
        <begin position="634"/>
        <end position="646"/>
    </location>
</feature>
<dbReference type="Gene3D" id="3.40.50.10190">
    <property type="entry name" value="BRCT domain"/>
    <property type="match status" value="2"/>
</dbReference>
<feature type="region of interest" description="Disordered" evidence="12">
    <location>
        <begin position="1"/>
        <end position="26"/>
    </location>
</feature>
<dbReference type="PROSITE" id="PS50172">
    <property type="entry name" value="BRCT"/>
    <property type="match status" value="1"/>
</dbReference>
<dbReference type="InterPro" id="IPR008984">
    <property type="entry name" value="SMAD_FHA_dom_sf"/>
</dbReference>
<keyword evidence="10" id="KW-0539">Nucleus</keyword>
<keyword evidence="5" id="KW-1017">Isopeptide bond</keyword>
<feature type="domain" description="BRCT" evidence="14">
    <location>
        <begin position="1062"/>
        <end position="1141"/>
    </location>
</feature>
<evidence type="ECO:0000256" key="12">
    <source>
        <dbReference type="SAM" id="MobiDB-lite"/>
    </source>
</evidence>
<feature type="region of interest" description="Disordered" evidence="12">
    <location>
        <begin position="371"/>
        <end position="512"/>
    </location>
</feature>
<feature type="compositionally biased region" description="Basic residues" evidence="12">
    <location>
        <begin position="704"/>
        <end position="715"/>
    </location>
</feature>
<evidence type="ECO:0000256" key="4">
    <source>
        <dbReference type="ARBA" id="ARBA00022454"/>
    </source>
</evidence>
<dbReference type="GO" id="GO:0005634">
    <property type="term" value="C:nucleus"/>
    <property type="evidence" value="ECO:0007669"/>
    <property type="project" value="UniProtKB-SubCell"/>
</dbReference>
<keyword evidence="16" id="KW-1185">Reference proteome</keyword>
<dbReference type="GO" id="GO:0006974">
    <property type="term" value="P:DNA damage response"/>
    <property type="evidence" value="ECO:0007669"/>
    <property type="project" value="UniProtKB-KW"/>
</dbReference>
<evidence type="ECO:0000256" key="1">
    <source>
        <dbReference type="ARBA" id="ARBA00004123"/>
    </source>
</evidence>
<feature type="compositionally biased region" description="Polar residues" evidence="12">
    <location>
        <begin position="735"/>
        <end position="749"/>
    </location>
</feature>
<proteinExistence type="predicted"/>
<comment type="subcellular location">
    <subcellularLocation>
        <location evidence="2">Chromosome</location>
    </subcellularLocation>
    <subcellularLocation>
        <location evidence="1">Nucleus</location>
    </subcellularLocation>
</comment>
<evidence type="ECO:0000313" key="15">
    <source>
        <dbReference type="EMBL" id="KAJ1982578.1"/>
    </source>
</evidence>
<keyword evidence="9" id="KW-0007">Acetylation</keyword>
<reference evidence="15" key="1">
    <citation type="submission" date="2022-07" db="EMBL/GenBank/DDBJ databases">
        <title>Phylogenomic reconstructions and comparative analyses of Kickxellomycotina fungi.</title>
        <authorList>
            <person name="Reynolds N.K."/>
            <person name="Stajich J.E."/>
            <person name="Barry K."/>
            <person name="Grigoriev I.V."/>
            <person name="Crous P."/>
            <person name="Smith M.E."/>
        </authorList>
    </citation>
    <scope>NUCLEOTIDE SEQUENCE</scope>
    <source>
        <strain evidence="15">RSA 567</strain>
    </source>
</reference>
<evidence type="ECO:0000256" key="10">
    <source>
        <dbReference type="ARBA" id="ARBA00023242"/>
    </source>
</evidence>
<feature type="compositionally biased region" description="Polar residues" evidence="12">
    <location>
        <begin position="647"/>
        <end position="661"/>
    </location>
</feature>
<feature type="domain" description="FHA" evidence="13">
    <location>
        <begin position="58"/>
        <end position="113"/>
    </location>
</feature>
<evidence type="ECO:0000256" key="9">
    <source>
        <dbReference type="ARBA" id="ARBA00022990"/>
    </source>
</evidence>
<dbReference type="PROSITE" id="PS50006">
    <property type="entry name" value="FHA_DOMAIN"/>
    <property type="match status" value="1"/>
</dbReference>
<dbReference type="CDD" id="cd17744">
    <property type="entry name" value="BRCT_MDC1_rpt1"/>
    <property type="match status" value="1"/>
</dbReference>
<dbReference type="InterPro" id="IPR000253">
    <property type="entry name" value="FHA_dom"/>
</dbReference>
<sequence>MASCHSNLGRAQSLTDRSPRSHRTGALPLSSISASFSTPVAYLRQLASSGEPERLFPLFAGSNVLGSKDIDAHVVLSHTSVSDRHARIEISQGEHFIEDLHSFFGVRLGAGRMLARRSPRMYQLLHNYPVQIGAVRLIYEIPPGPNAWPPVPEYQPHHHRASVPTSPADSALAGAPRLYRSTSCRTAPLTTGIWRSPSPVRRSPGITTDQTIAQTKPQLGLSHSSPYLEAQPNSLQGSAAGMAEGDGQLVRPLAGLLIDEPDLDPTQVMTTPQSQRLLSRAGLTTYEASPILFAPISKAPVPTTRSHTTPTKPSPFPHRLGLPYFPDSQDTTQGLEPTQPIGALIPRSQNASPFRAHRQMLDLGLHVSDDSDATECLSPRTSPVPFSALQHYPRSDNQPWSPTQPTQAFALTPTQPIPTSYPSDSLPPTQLSDATSTQDTSAPTQLITPHTPTHTAEMRPKDGGCTPTQPTSSAEDRAILGRMFEQEVPITTTPRKSGGRLFTKTQSSPVPKADHVRRVLRYHTAKPSSPDAKVRNPTALPSPSHCPTTKLWASPCQPGLALSEPAGNTDPEPQQMVVSDPSQEIRMKWAIPATADALSQSTKTPPQPIHEVPLSDLSSPLSSLSSDTEDQFPTPEPSPRLAPPLTMPSNLGDTIVSSTPVESAASDRATAMTHLAATPTLGRMEGLPTSEAPSPLGMSQPIRRPGRKTGKRKRAWVRDSDDESERETPKGRPSTPMTASRELTLSCSKPPSGISVEQPPFANTEPTDEIDGTSSSDTGMATDVVDSGPNLSPENLTPLASPAGTHCPRRGQYAFRDRQKFKPFTRALSFIQACRKARLSSAPQFPTGINSNLSSPSSPVETSSQRVSRTLRRTTTVLTKTGTDRRVTSQARRQRPPALALKQPIGQPHSSTTIPANNQVAQALAAPLSAAWPCPLTTPSLQGDSSNQKLTPLLSAPLRSRPLLSPVTPRTQPVRPAKRRRAQGFHPSSRHSSRSSRLIRQRSASTELGDYSLNNSPTTESGFDHGSPQMMSTGLDPLANGLPISVTDATQLPALVAKSGAPPVVMFTGIGVSDRYVKAVRQIGGQITDKWQDCTHLVTDEIRRTVKFVCALAARRWVLSVRWLEVCLAHNALVDPSPFRLLNTPVLQAAPTVPTAGPADMVHAIEPTVASVFADCKIFVTAHVKRPSRSEAHEMIVAAQGQLFYKAPKIAEVKEILRKGSCRVVVVGCAADARLCRRLETLGCLLKTGEFLLSAIFDGRADYTKYVARGNAAGSAWLDGA</sequence>
<feature type="compositionally biased region" description="Low complexity" evidence="12">
    <location>
        <begin position="850"/>
        <end position="869"/>
    </location>
</feature>
<name>A0A9W8B9H1_9FUNG</name>
<dbReference type="SUPFAM" id="SSF49879">
    <property type="entry name" value="SMAD/FHA domain"/>
    <property type="match status" value="1"/>
</dbReference>
<evidence type="ECO:0000256" key="2">
    <source>
        <dbReference type="ARBA" id="ARBA00004286"/>
    </source>
</evidence>
<dbReference type="InterPro" id="IPR036420">
    <property type="entry name" value="BRCT_dom_sf"/>
</dbReference>
<evidence type="ECO:0000256" key="6">
    <source>
        <dbReference type="ARBA" id="ARBA00022737"/>
    </source>
</evidence>
<comment type="caution">
    <text evidence="15">The sequence shown here is derived from an EMBL/GenBank/DDBJ whole genome shotgun (WGS) entry which is preliminary data.</text>
</comment>
<organism evidence="15 16">
    <name type="scientific">Dimargaris verticillata</name>
    <dbReference type="NCBI Taxonomy" id="2761393"/>
    <lineage>
        <taxon>Eukaryota</taxon>
        <taxon>Fungi</taxon>
        <taxon>Fungi incertae sedis</taxon>
        <taxon>Zoopagomycota</taxon>
        <taxon>Kickxellomycotina</taxon>
        <taxon>Dimargaritomycetes</taxon>
        <taxon>Dimargaritales</taxon>
        <taxon>Dimargaritaceae</taxon>
        <taxon>Dimargaris</taxon>
    </lineage>
</organism>
<feature type="compositionally biased region" description="Polar residues" evidence="12">
    <location>
        <begin position="1012"/>
        <end position="1021"/>
    </location>
</feature>
<dbReference type="InterPro" id="IPR001357">
    <property type="entry name" value="BRCT_dom"/>
</dbReference>
<evidence type="ECO:0000313" key="16">
    <source>
        <dbReference type="Proteomes" id="UP001151582"/>
    </source>
</evidence>
<feature type="region of interest" description="Disordered" evidence="12">
    <location>
        <begin position="843"/>
        <end position="869"/>
    </location>
</feature>
<accession>A0A9W8B9H1</accession>
<dbReference type="PANTHER" id="PTHR23196:SF1">
    <property type="entry name" value="PAX-INTERACTING PROTEIN 1"/>
    <property type="match status" value="1"/>
</dbReference>
<evidence type="ECO:0000256" key="11">
    <source>
        <dbReference type="ARBA" id="ARBA00023306"/>
    </source>
</evidence>
<keyword evidence="7" id="KW-0227">DNA damage</keyword>
<gene>
    <name evidence="15" type="primary">MDC1</name>
    <name evidence="15" type="ORF">H4R34_001661</name>
</gene>
<dbReference type="OrthoDB" id="342264at2759"/>
<evidence type="ECO:0000256" key="7">
    <source>
        <dbReference type="ARBA" id="ARBA00022763"/>
    </source>
</evidence>
<dbReference type="SUPFAM" id="SSF52113">
    <property type="entry name" value="BRCT domain"/>
    <property type="match status" value="1"/>
</dbReference>
<feature type="compositionally biased region" description="Low complexity" evidence="12">
    <location>
        <begin position="956"/>
        <end position="970"/>
    </location>
</feature>
<feature type="compositionally biased region" description="Polar residues" evidence="12">
    <location>
        <begin position="395"/>
        <end position="454"/>
    </location>
</feature>
<evidence type="ECO:0000256" key="5">
    <source>
        <dbReference type="ARBA" id="ARBA00022499"/>
    </source>
</evidence>
<dbReference type="Proteomes" id="UP001151582">
    <property type="component" value="Unassembled WGS sequence"/>
</dbReference>
<feature type="region of interest" description="Disordered" evidence="12">
    <location>
        <begin position="956"/>
        <end position="1025"/>
    </location>
</feature>
<dbReference type="Pfam" id="PF16770">
    <property type="entry name" value="RTT107_BRCT_5"/>
    <property type="match status" value="1"/>
</dbReference>
<dbReference type="Pfam" id="PF00498">
    <property type="entry name" value="FHA"/>
    <property type="match status" value="1"/>
</dbReference>
<protein>
    <recommendedName>
        <fullName evidence="3">Mediator of DNA damage checkpoint protein 1</fullName>
    </recommendedName>
</protein>
<feature type="region of interest" description="Disordered" evidence="12">
    <location>
        <begin position="596"/>
        <end position="786"/>
    </location>
</feature>
<keyword evidence="6" id="KW-0677">Repeat</keyword>
<dbReference type="GO" id="GO:0005694">
    <property type="term" value="C:chromosome"/>
    <property type="evidence" value="ECO:0007669"/>
    <property type="project" value="UniProtKB-SubCell"/>
</dbReference>
<evidence type="ECO:0000256" key="3">
    <source>
        <dbReference type="ARBA" id="ARBA00015014"/>
    </source>
</evidence>
<dbReference type="PANTHER" id="PTHR23196">
    <property type="entry name" value="PAX TRANSCRIPTION ACTIVATION DOMAIN INTERACTING PROTEIN"/>
    <property type="match status" value="1"/>
</dbReference>
<evidence type="ECO:0000256" key="8">
    <source>
        <dbReference type="ARBA" id="ARBA00022843"/>
    </source>
</evidence>
<dbReference type="SMART" id="SM00292">
    <property type="entry name" value="BRCT"/>
    <property type="match status" value="2"/>
</dbReference>
<feature type="region of interest" description="Disordered" evidence="12">
    <location>
        <begin position="526"/>
        <end position="581"/>
    </location>
</feature>